<dbReference type="Pfam" id="PF07973">
    <property type="entry name" value="tRNA_SAD"/>
    <property type="match status" value="1"/>
</dbReference>
<dbReference type="Gene3D" id="3.30.930.10">
    <property type="entry name" value="Bira Bifunctional Protein, Domain 2"/>
    <property type="match status" value="1"/>
</dbReference>
<reference evidence="13" key="1">
    <citation type="submission" date="2023-03" db="EMBL/GenBank/DDBJ databases">
        <authorList>
            <person name="Steffen K."/>
            <person name="Cardenas P."/>
        </authorList>
    </citation>
    <scope>NUCLEOTIDE SEQUENCE</scope>
</reference>
<dbReference type="InterPro" id="IPR018163">
    <property type="entry name" value="Thr/Ala-tRNA-synth_IIc_edit"/>
</dbReference>
<keyword evidence="9" id="KW-0030">Aminoacyl-tRNA synthetase</keyword>
<dbReference type="SUPFAM" id="SSF52954">
    <property type="entry name" value="Class II aaRS ABD-related"/>
    <property type="match status" value="1"/>
</dbReference>
<keyword evidence="14" id="KW-1185">Reference proteome</keyword>
<evidence type="ECO:0000313" key="13">
    <source>
        <dbReference type="EMBL" id="CAI8010784.1"/>
    </source>
</evidence>
<dbReference type="PANTHER" id="PTHR11451:SF44">
    <property type="entry name" value="THREONINE--TRNA LIGASE, CHLOROPLASTIC_MITOCHONDRIAL 2"/>
    <property type="match status" value="1"/>
</dbReference>
<accession>A0AA35RFZ3</accession>
<dbReference type="InterPro" id="IPR004154">
    <property type="entry name" value="Anticodon-bd"/>
</dbReference>
<evidence type="ECO:0000256" key="5">
    <source>
        <dbReference type="ARBA" id="ARBA00022741"/>
    </source>
</evidence>
<dbReference type="InterPro" id="IPR012947">
    <property type="entry name" value="tRNA_SAD"/>
</dbReference>
<dbReference type="InterPro" id="IPR002314">
    <property type="entry name" value="aa-tRNA-synt_IIb"/>
</dbReference>
<evidence type="ECO:0000259" key="12">
    <source>
        <dbReference type="PROSITE" id="PS50862"/>
    </source>
</evidence>
<dbReference type="InterPro" id="IPR047246">
    <property type="entry name" value="ThrRS_anticodon"/>
</dbReference>
<dbReference type="Gene3D" id="3.30.54.20">
    <property type="match status" value="1"/>
</dbReference>
<keyword evidence="6" id="KW-0862">Zinc</keyword>
<proteinExistence type="inferred from homology"/>
<dbReference type="FunFam" id="3.40.50.800:FF:000001">
    <property type="entry name" value="Threonine--tRNA ligase"/>
    <property type="match status" value="1"/>
</dbReference>
<dbReference type="CDD" id="cd00771">
    <property type="entry name" value="ThrRS_core"/>
    <property type="match status" value="1"/>
</dbReference>
<dbReference type="InterPro" id="IPR002320">
    <property type="entry name" value="Thr-tRNA-ligase_IIa"/>
</dbReference>
<dbReference type="PROSITE" id="PS50862">
    <property type="entry name" value="AA_TRNA_LIGASE_II"/>
    <property type="match status" value="1"/>
</dbReference>
<dbReference type="Gene3D" id="3.40.50.800">
    <property type="entry name" value="Anticodon-binding domain"/>
    <property type="match status" value="1"/>
</dbReference>
<dbReference type="InterPro" id="IPR036621">
    <property type="entry name" value="Anticodon-bd_dom_sf"/>
</dbReference>
<dbReference type="Proteomes" id="UP001174909">
    <property type="component" value="Unassembled WGS sequence"/>
</dbReference>
<comment type="caution">
    <text evidence="13">The sequence shown here is derived from an EMBL/GenBank/DDBJ whole genome shotgun (WGS) entry which is preliminary data.</text>
</comment>
<evidence type="ECO:0000256" key="8">
    <source>
        <dbReference type="ARBA" id="ARBA00022917"/>
    </source>
</evidence>
<dbReference type="HAMAP" id="MF_00184">
    <property type="entry name" value="Thr_tRNA_synth"/>
    <property type="match status" value="1"/>
</dbReference>
<dbReference type="InterPro" id="IPR045864">
    <property type="entry name" value="aa-tRNA-synth_II/BPL/LPL"/>
</dbReference>
<dbReference type="GO" id="GO:0004829">
    <property type="term" value="F:threonine-tRNA ligase activity"/>
    <property type="evidence" value="ECO:0007669"/>
    <property type="project" value="UniProtKB-EC"/>
</dbReference>
<keyword evidence="8" id="KW-0648">Protein biosynthesis</keyword>
<evidence type="ECO:0000256" key="1">
    <source>
        <dbReference type="ARBA" id="ARBA00008226"/>
    </source>
</evidence>
<evidence type="ECO:0000256" key="11">
    <source>
        <dbReference type="ARBA" id="ARBA00049515"/>
    </source>
</evidence>
<dbReference type="FunFam" id="3.30.930.10:FF:000002">
    <property type="entry name" value="Threonine--tRNA ligase"/>
    <property type="match status" value="1"/>
</dbReference>
<dbReference type="Pfam" id="PF00587">
    <property type="entry name" value="tRNA-synt_2b"/>
    <property type="match status" value="1"/>
</dbReference>
<dbReference type="EMBL" id="CASHTH010001065">
    <property type="protein sequence ID" value="CAI8010784.1"/>
    <property type="molecule type" value="Genomic_DNA"/>
</dbReference>
<comment type="catalytic activity">
    <reaction evidence="11">
        <text>tRNA(Thr) + L-threonine + ATP = L-threonyl-tRNA(Thr) + AMP + diphosphate + H(+)</text>
        <dbReference type="Rhea" id="RHEA:24624"/>
        <dbReference type="Rhea" id="RHEA-COMP:9670"/>
        <dbReference type="Rhea" id="RHEA-COMP:9704"/>
        <dbReference type="ChEBI" id="CHEBI:15378"/>
        <dbReference type="ChEBI" id="CHEBI:30616"/>
        <dbReference type="ChEBI" id="CHEBI:33019"/>
        <dbReference type="ChEBI" id="CHEBI:57926"/>
        <dbReference type="ChEBI" id="CHEBI:78442"/>
        <dbReference type="ChEBI" id="CHEBI:78534"/>
        <dbReference type="ChEBI" id="CHEBI:456215"/>
        <dbReference type="EC" id="6.1.1.3"/>
    </reaction>
</comment>
<dbReference type="CDD" id="cd00860">
    <property type="entry name" value="ThrRS_anticodon"/>
    <property type="match status" value="1"/>
</dbReference>
<dbReference type="EC" id="6.1.1.3" evidence="2"/>
<evidence type="ECO:0000256" key="2">
    <source>
        <dbReference type="ARBA" id="ARBA00013163"/>
    </source>
</evidence>
<keyword evidence="4" id="KW-0479">Metal-binding</keyword>
<dbReference type="GO" id="GO:0006435">
    <property type="term" value="P:threonyl-tRNA aminoacylation"/>
    <property type="evidence" value="ECO:0007669"/>
    <property type="project" value="InterPro"/>
</dbReference>
<name>A0AA35RFZ3_GEOBA</name>
<comment type="similarity">
    <text evidence="1">Belongs to the class-II aminoacyl-tRNA synthetase family.</text>
</comment>
<dbReference type="InterPro" id="IPR006195">
    <property type="entry name" value="aa-tRNA-synth_II"/>
</dbReference>
<dbReference type="InterPro" id="IPR033728">
    <property type="entry name" value="ThrRS_core"/>
</dbReference>
<protein>
    <recommendedName>
        <fullName evidence="2">threonine--tRNA ligase</fullName>
        <ecNumber evidence="2">6.1.1.3</ecNumber>
    </recommendedName>
    <alternativeName>
        <fullName evidence="10">Threonyl-tRNA synthetase</fullName>
    </alternativeName>
</protein>
<sequence length="497" mass="57049">MFLEQPFKQEIIDDLPDETTLSIYRHGEFTDLCQGPHVGRTGEIAAVKLLHTAGAYWRGDENRPMLQRIYGTAFESQEELDAHLERLAEAERRDHRTLGRQLNLFTVHEEIGPGLIVWHPKGGVMRSIIEDYWRDIHYRKGYSIVYSPHIGRARLWQTSGHLDFYRESMYAPMEIDDQEYFLKPMNCPFHIQIYRSALRSYRELPMRIAELGTVYRYERSGVLHGLMRVRGFTQDDAHIFCLPDQVANEVGDVLDLTFEIMAAFGFDEYDIMLSTRPDKYVGDPDIWEHATESLREALVSRGLDYDIDDGGGAFYGPKIDIKITDALGRAWQCTTVQFDFNLPDRFDLTFQDDQGNRSRPYMVHRAILGSLERFFGVLVEHYAGAFPLWLAPVQAVVIPIADRHVEYAQQVAAQLQDAGFRADVDDRSERMNLKIRQAQLQKTPYMLVVGDREAEAGAAAVRTRDDGDLGALPMDEVVERLVGELDGTPVASRRRRR</sequence>
<dbReference type="NCBIfam" id="TIGR00418">
    <property type="entry name" value="thrS"/>
    <property type="match status" value="1"/>
</dbReference>
<feature type="domain" description="Aminoacyl-transfer RNA synthetases class-II family profile" evidence="12">
    <location>
        <begin position="94"/>
        <end position="387"/>
    </location>
</feature>
<organism evidence="13 14">
    <name type="scientific">Geodia barretti</name>
    <name type="common">Barrett's horny sponge</name>
    <dbReference type="NCBI Taxonomy" id="519541"/>
    <lineage>
        <taxon>Eukaryota</taxon>
        <taxon>Metazoa</taxon>
        <taxon>Porifera</taxon>
        <taxon>Demospongiae</taxon>
        <taxon>Heteroscleromorpha</taxon>
        <taxon>Tetractinellida</taxon>
        <taxon>Astrophorina</taxon>
        <taxon>Geodiidae</taxon>
        <taxon>Geodia</taxon>
    </lineage>
</organism>
<gene>
    <name evidence="13" type="ORF">GBAR_LOCUS7080</name>
</gene>
<keyword evidence="3 13" id="KW-0436">Ligase</keyword>
<dbReference type="GO" id="GO:0005524">
    <property type="term" value="F:ATP binding"/>
    <property type="evidence" value="ECO:0007669"/>
    <property type="project" value="UniProtKB-KW"/>
</dbReference>
<dbReference type="AlphaFoldDB" id="A0AA35RFZ3"/>
<evidence type="ECO:0000256" key="3">
    <source>
        <dbReference type="ARBA" id="ARBA00022598"/>
    </source>
</evidence>
<evidence type="ECO:0000256" key="6">
    <source>
        <dbReference type="ARBA" id="ARBA00022833"/>
    </source>
</evidence>
<evidence type="ECO:0000313" key="14">
    <source>
        <dbReference type="Proteomes" id="UP001174909"/>
    </source>
</evidence>
<dbReference type="SUPFAM" id="SSF55186">
    <property type="entry name" value="ThrRS/AlaRS common domain"/>
    <property type="match status" value="1"/>
</dbReference>
<evidence type="ECO:0000256" key="10">
    <source>
        <dbReference type="ARBA" id="ARBA00031900"/>
    </source>
</evidence>
<keyword evidence="7" id="KW-0067">ATP-binding</keyword>
<dbReference type="PRINTS" id="PR01047">
    <property type="entry name" value="TRNASYNTHTHR"/>
</dbReference>
<evidence type="ECO:0000256" key="9">
    <source>
        <dbReference type="ARBA" id="ARBA00023146"/>
    </source>
</evidence>
<evidence type="ECO:0000256" key="4">
    <source>
        <dbReference type="ARBA" id="ARBA00022723"/>
    </source>
</evidence>
<dbReference type="Pfam" id="PF03129">
    <property type="entry name" value="HGTP_anticodon"/>
    <property type="match status" value="1"/>
</dbReference>
<dbReference type="SMART" id="SM00863">
    <property type="entry name" value="tRNA_SAD"/>
    <property type="match status" value="1"/>
</dbReference>
<dbReference type="GO" id="GO:0005737">
    <property type="term" value="C:cytoplasm"/>
    <property type="evidence" value="ECO:0007669"/>
    <property type="project" value="InterPro"/>
</dbReference>
<dbReference type="GO" id="GO:0046872">
    <property type="term" value="F:metal ion binding"/>
    <property type="evidence" value="ECO:0007669"/>
    <property type="project" value="UniProtKB-KW"/>
</dbReference>
<evidence type="ECO:0000256" key="7">
    <source>
        <dbReference type="ARBA" id="ARBA00022840"/>
    </source>
</evidence>
<keyword evidence="5" id="KW-0547">Nucleotide-binding</keyword>
<dbReference type="SUPFAM" id="SSF55681">
    <property type="entry name" value="Class II aaRS and biotin synthetases"/>
    <property type="match status" value="1"/>
</dbReference>
<dbReference type="PANTHER" id="PTHR11451">
    <property type="entry name" value="THREONINE-TRNA LIGASE"/>
    <property type="match status" value="1"/>
</dbReference>
<dbReference type="Gene3D" id="3.30.980.10">
    <property type="entry name" value="Threonyl-trna Synthetase, Chain A, domain 2"/>
    <property type="match status" value="1"/>
</dbReference>